<evidence type="ECO:0000256" key="1">
    <source>
        <dbReference type="SAM" id="Phobius"/>
    </source>
</evidence>
<dbReference type="Proteomes" id="UP000264006">
    <property type="component" value="Chromosome"/>
</dbReference>
<reference evidence="2 3" key="1">
    <citation type="submission" date="2018-09" db="EMBL/GenBank/DDBJ databases">
        <title>Complete genome sequence of Euzebya sp. DY32-46 isolated from seawater of Pacific Ocean.</title>
        <authorList>
            <person name="Xu L."/>
            <person name="Wu Y.-H."/>
            <person name="Xu X.-W."/>
        </authorList>
    </citation>
    <scope>NUCLEOTIDE SEQUENCE [LARGE SCALE GENOMIC DNA]</scope>
    <source>
        <strain evidence="2 3">DY32-46</strain>
    </source>
</reference>
<dbReference type="InterPro" id="IPR003425">
    <property type="entry name" value="CCB3/YggT"/>
</dbReference>
<name>A0A346XZH6_9ACTN</name>
<dbReference type="EMBL" id="CP031165">
    <property type="protein sequence ID" value="AXV07623.1"/>
    <property type="molecule type" value="Genomic_DNA"/>
</dbReference>
<feature type="transmembrane region" description="Helical" evidence="1">
    <location>
        <begin position="58"/>
        <end position="81"/>
    </location>
</feature>
<accession>A0A346XZH6</accession>
<evidence type="ECO:0000313" key="3">
    <source>
        <dbReference type="Proteomes" id="UP000264006"/>
    </source>
</evidence>
<dbReference type="KEGG" id="euz:DVS28_a2944"/>
<protein>
    <recommendedName>
        <fullName evidence="4">YggT family protein</fullName>
    </recommendedName>
</protein>
<dbReference type="AlphaFoldDB" id="A0A346XZH6"/>
<keyword evidence="3" id="KW-1185">Reference proteome</keyword>
<dbReference type="GO" id="GO:0016020">
    <property type="term" value="C:membrane"/>
    <property type="evidence" value="ECO:0007669"/>
    <property type="project" value="InterPro"/>
</dbReference>
<keyword evidence="1" id="KW-0472">Membrane</keyword>
<gene>
    <name evidence="2" type="ORF">DVS28_a2944</name>
</gene>
<keyword evidence="1" id="KW-0812">Transmembrane</keyword>
<keyword evidence="1" id="KW-1133">Transmembrane helix</keyword>
<dbReference type="OrthoDB" id="3216131at2"/>
<dbReference type="Pfam" id="PF02325">
    <property type="entry name" value="CCB3_YggT"/>
    <property type="match status" value="1"/>
</dbReference>
<dbReference type="RefSeq" id="WP_108668168.1">
    <property type="nucleotide sequence ID" value="NZ_CAXIBR010000037.1"/>
</dbReference>
<evidence type="ECO:0000313" key="2">
    <source>
        <dbReference type="EMBL" id="AXV07623.1"/>
    </source>
</evidence>
<sequence length="82" mass="9124">MLIICWALTAFWVLLIVRVIFSWIPRPPDPLLVVNDVAVRATDWAVAPLRNAIPPMRMGAVALDLSILVLFFGVNILQAILC</sequence>
<proteinExistence type="predicted"/>
<organism evidence="2 3">
    <name type="scientific">Euzebya pacifica</name>
    <dbReference type="NCBI Taxonomy" id="1608957"/>
    <lineage>
        <taxon>Bacteria</taxon>
        <taxon>Bacillati</taxon>
        <taxon>Actinomycetota</taxon>
        <taxon>Nitriliruptoria</taxon>
        <taxon>Euzebyales</taxon>
    </lineage>
</organism>
<evidence type="ECO:0008006" key="4">
    <source>
        <dbReference type="Google" id="ProtNLM"/>
    </source>
</evidence>